<comment type="caution">
    <text evidence="1">The sequence shown here is derived from an EMBL/GenBank/DDBJ whole genome shotgun (WGS) entry which is preliminary data.</text>
</comment>
<name>S2LKM0_BILW3</name>
<sequence>MTESFKYYVTDGDTEWETTDLEEAIRFDRNEYFFLTESGVSCKATNIREALKKASKDYGMDVQYALCTISSGPEDGHVFIIGDSIKNIIEKLLKKKYINDDELVSNFLREANYIYWIIIPATKELVGYCKSYEPYFMYNAPKYIIRHNFADIYETDDPEKISYDINQLIQKDKNKYFIISYTGDLHQATNIREAFEKGHNHPYAVCNSFNLLHSNNIKIFSVGNSIREAIESMLEEKHKTDNELISNFLLGYGWSCWTIFPITQNLLGYYTEHKECDCEYCQIQNSIINLIK</sequence>
<evidence type="ECO:0000313" key="2">
    <source>
        <dbReference type="Proteomes" id="UP000006034"/>
    </source>
</evidence>
<dbReference type="GeneID" id="78084231"/>
<gene>
    <name evidence="1" type="ORF">HMPREF0179_05074</name>
</gene>
<reference evidence="1 2" key="2">
    <citation type="submission" date="2013-04" db="EMBL/GenBank/DDBJ databases">
        <title>The Genome Sequence of Bilophila wadsworthia 3_1_6.</title>
        <authorList>
            <consortium name="The Broad Institute Genomics Platform"/>
            <person name="Earl A."/>
            <person name="Ward D."/>
            <person name="Feldgarden M."/>
            <person name="Gevers D."/>
            <person name="Sibley C."/>
            <person name="Strauss J."/>
            <person name="Allen-Vercoe E."/>
            <person name="Walker B."/>
            <person name="Young S."/>
            <person name="Zeng Q."/>
            <person name="Gargeya S."/>
            <person name="Fitzgerald M."/>
            <person name="Haas B."/>
            <person name="Abouelleil A."/>
            <person name="Allen A.W."/>
            <person name="Alvarado L."/>
            <person name="Arachchi H.M."/>
            <person name="Berlin A.M."/>
            <person name="Chapman S.B."/>
            <person name="Gainer-Dewar J."/>
            <person name="Goldberg J."/>
            <person name="Griggs A."/>
            <person name="Gujja S."/>
            <person name="Hansen M."/>
            <person name="Howarth C."/>
            <person name="Imamovic A."/>
            <person name="Ireland A."/>
            <person name="Larimer J."/>
            <person name="McCowan C."/>
            <person name="Murphy C."/>
            <person name="Pearson M."/>
            <person name="Poon T.W."/>
            <person name="Priest M."/>
            <person name="Roberts A."/>
            <person name="Saif S."/>
            <person name="Shea T."/>
            <person name="Sisk P."/>
            <person name="Sykes S."/>
            <person name="Wortman J."/>
            <person name="Nusbaum C."/>
            <person name="Birren B."/>
        </authorList>
    </citation>
    <scope>NUCLEOTIDE SEQUENCE [LARGE SCALE GENOMIC DNA]</scope>
    <source>
        <strain evidence="1 2">3_1_6</strain>
    </source>
</reference>
<accession>S2LKM0</accession>
<proteinExistence type="predicted"/>
<evidence type="ECO:0000313" key="1">
    <source>
        <dbReference type="EMBL" id="EPC05789.1"/>
    </source>
</evidence>
<dbReference type="Proteomes" id="UP000006034">
    <property type="component" value="Unassembled WGS sequence"/>
</dbReference>
<reference evidence="1 2" key="1">
    <citation type="submission" date="2010-10" db="EMBL/GenBank/DDBJ databases">
        <authorList>
            <consortium name="The Broad Institute Genome Sequencing Platform"/>
            <person name="Ward D."/>
            <person name="Earl A."/>
            <person name="Feldgarden M."/>
            <person name="Young S.K."/>
            <person name="Gargeya S."/>
            <person name="Zeng Q."/>
            <person name="Alvarado L."/>
            <person name="Berlin A."/>
            <person name="Bochicchio J."/>
            <person name="Chapman S.B."/>
            <person name="Chen Z."/>
            <person name="Freedman E."/>
            <person name="Gellesch M."/>
            <person name="Goldberg J."/>
            <person name="Griggs A."/>
            <person name="Gujja S."/>
            <person name="Heilman E."/>
            <person name="Heiman D."/>
            <person name="Howarth C."/>
            <person name="Mehta T."/>
            <person name="Neiman D."/>
            <person name="Pearson M."/>
            <person name="Roberts A."/>
            <person name="Saif S."/>
            <person name="Shea T."/>
            <person name="Shenoy N."/>
            <person name="Sisk P."/>
            <person name="Stolte C."/>
            <person name="Sykes S."/>
            <person name="White J."/>
            <person name="Yandava C."/>
            <person name="Allen-Vercoe E."/>
            <person name="Sibley C."/>
            <person name="Ambrose C.E."/>
            <person name="Strauss J."/>
            <person name="Daigneault M."/>
            <person name="Haas B."/>
            <person name="Nusbaum C."/>
            <person name="Birren B."/>
        </authorList>
    </citation>
    <scope>NUCLEOTIDE SEQUENCE [LARGE SCALE GENOMIC DNA]</scope>
    <source>
        <strain evidence="1 2">3_1_6</strain>
    </source>
</reference>
<organism evidence="1 2">
    <name type="scientific">Bilophila wadsworthia (strain 3_1_6)</name>
    <dbReference type="NCBI Taxonomy" id="563192"/>
    <lineage>
        <taxon>Bacteria</taxon>
        <taxon>Pseudomonadati</taxon>
        <taxon>Thermodesulfobacteriota</taxon>
        <taxon>Desulfovibrionia</taxon>
        <taxon>Desulfovibrionales</taxon>
        <taxon>Desulfovibrionaceae</taxon>
        <taxon>Bilophila</taxon>
    </lineage>
</organism>
<dbReference type="STRING" id="563192.HMPREF0179_05074"/>
<dbReference type="RefSeq" id="WP_016360391.1">
    <property type="nucleotide sequence ID" value="NZ_KE150238.1"/>
</dbReference>
<protein>
    <submittedName>
        <fullName evidence="1">Uncharacterized protein</fullName>
    </submittedName>
</protein>
<dbReference type="HOGENOM" id="CLU_952084_0_0_7"/>
<dbReference type="AlphaFoldDB" id="S2LKM0"/>
<keyword evidence="2" id="KW-1185">Reference proteome</keyword>
<dbReference type="EMBL" id="ADCP02000001">
    <property type="protein sequence ID" value="EPC05789.1"/>
    <property type="molecule type" value="Genomic_DNA"/>
</dbReference>